<keyword evidence="3" id="KW-0444">Lipid biosynthesis</keyword>
<keyword evidence="4 11" id="KW-0808">Transferase</keyword>
<keyword evidence="5 12" id="KW-0812">Transmembrane</keyword>
<comment type="caution">
    <text evidence="13">The sequence shown here is derived from an EMBL/GenBank/DDBJ whole genome shotgun (WGS) entry which is preliminary data.</text>
</comment>
<dbReference type="EMBL" id="QGDQ01000006">
    <property type="protein sequence ID" value="PWJ54694.1"/>
    <property type="molecule type" value="Genomic_DNA"/>
</dbReference>
<dbReference type="InterPro" id="IPR000462">
    <property type="entry name" value="CDP-OH_P_trans"/>
</dbReference>
<protein>
    <submittedName>
        <fullName evidence="13">CDP-diacylglycerol-phosphatidylglycerol phosphatidyltransferase</fullName>
    </submittedName>
</protein>
<keyword evidence="14" id="KW-1185">Reference proteome</keyword>
<organism evidence="13 14">
    <name type="scientific">Quadrisphaera granulorum</name>
    <dbReference type="NCBI Taxonomy" id="317664"/>
    <lineage>
        <taxon>Bacteria</taxon>
        <taxon>Bacillati</taxon>
        <taxon>Actinomycetota</taxon>
        <taxon>Actinomycetes</taxon>
        <taxon>Kineosporiales</taxon>
        <taxon>Kineosporiaceae</taxon>
        <taxon>Quadrisphaera</taxon>
    </lineage>
</organism>
<evidence type="ECO:0000313" key="14">
    <source>
        <dbReference type="Proteomes" id="UP000245469"/>
    </source>
</evidence>
<dbReference type="Proteomes" id="UP000245469">
    <property type="component" value="Unassembled WGS sequence"/>
</dbReference>
<evidence type="ECO:0000256" key="4">
    <source>
        <dbReference type="ARBA" id="ARBA00022679"/>
    </source>
</evidence>
<dbReference type="Gene3D" id="1.20.120.1760">
    <property type="match status" value="1"/>
</dbReference>
<comment type="similarity">
    <text evidence="2 11">Belongs to the CDP-alcohol phosphatidyltransferase class-I family.</text>
</comment>
<dbReference type="GO" id="GO:0046474">
    <property type="term" value="P:glycerophospholipid biosynthetic process"/>
    <property type="evidence" value="ECO:0007669"/>
    <property type="project" value="TreeGrafter"/>
</dbReference>
<accession>A0A316ACS6</accession>
<dbReference type="OrthoDB" id="9796672at2"/>
<feature type="transmembrane region" description="Helical" evidence="12">
    <location>
        <begin position="139"/>
        <end position="159"/>
    </location>
</feature>
<evidence type="ECO:0000256" key="2">
    <source>
        <dbReference type="ARBA" id="ARBA00010441"/>
    </source>
</evidence>
<sequence length="203" mass="21762">MLGRVRNDGLAGTAEHPADRVLTVPNALSALRLLLVPVFAALILGGHDLWALLVLAVSGASDWLDGRLARRWQQVTRLGQVLDPAADRLFIFAALLGMALRELVPWWLVVVIVARDLGIVALGLLLARLGRGPLPVSDLGKAATFALLYAFPLILLASLGGPVGAVARPLGWAFAMWGTALYWWAGLRYAAHVRVLMRARAAA</sequence>
<dbReference type="PANTHER" id="PTHR14269">
    <property type="entry name" value="CDP-DIACYLGLYCEROL--GLYCEROL-3-PHOSPHATE 3-PHOSPHATIDYLTRANSFERASE-RELATED"/>
    <property type="match status" value="1"/>
</dbReference>
<evidence type="ECO:0000256" key="5">
    <source>
        <dbReference type="ARBA" id="ARBA00022692"/>
    </source>
</evidence>
<evidence type="ECO:0000256" key="6">
    <source>
        <dbReference type="ARBA" id="ARBA00022989"/>
    </source>
</evidence>
<proteinExistence type="inferred from homology"/>
<reference evidence="13 14" key="1">
    <citation type="submission" date="2018-03" db="EMBL/GenBank/DDBJ databases">
        <title>Genomic Encyclopedia of Archaeal and Bacterial Type Strains, Phase II (KMG-II): from individual species to whole genera.</title>
        <authorList>
            <person name="Goeker M."/>
        </authorList>
    </citation>
    <scope>NUCLEOTIDE SEQUENCE [LARGE SCALE GENOMIC DNA]</scope>
    <source>
        <strain evidence="13 14">DSM 44889</strain>
    </source>
</reference>
<evidence type="ECO:0000256" key="10">
    <source>
        <dbReference type="ARBA" id="ARBA00023264"/>
    </source>
</evidence>
<evidence type="ECO:0000256" key="11">
    <source>
        <dbReference type="RuleBase" id="RU003750"/>
    </source>
</evidence>
<dbReference type="PANTHER" id="PTHR14269:SF62">
    <property type="entry name" value="CDP-DIACYLGLYCEROL--GLYCEROL-3-PHOSPHATE 3-PHOSPHATIDYLTRANSFERASE 1, CHLOROPLASTIC"/>
    <property type="match status" value="1"/>
</dbReference>
<evidence type="ECO:0000256" key="7">
    <source>
        <dbReference type="ARBA" id="ARBA00023098"/>
    </source>
</evidence>
<comment type="subcellular location">
    <subcellularLocation>
        <location evidence="1">Membrane</location>
        <topology evidence="1">Multi-pass membrane protein</topology>
    </subcellularLocation>
</comment>
<dbReference type="UniPathway" id="UPA00085"/>
<dbReference type="InterPro" id="IPR004570">
    <property type="entry name" value="Phosphatidylglycerol_P_synth"/>
</dbReference>
<feature type="transmembrane region" description="Helical" evidence="12">
    <location>
        <begin position="171"/>
        <end position="191"/>
    </location>
</feature>
<feature type="transmembrane region" description="Helical" evidence="12">
    <location>
        <begin position="106"/>
        <end position="127"/>
    </location>
</feature>
<gene>
    <name evidence="13" type="ORF">BXY45_106138</name>
</gene>
<evidence type="ECO:0000256" key="8">
    <source>
        <dbReference type="ARBA" id="ARBA00023136"/>
    </source>
</evidence>
<evidence type="ECO:0000256" key="9">
    <source>
        <dbReference type="ARBA" id="ARBA00023209"/>
    </source>
</evidence>
<evidence type="ECO:0000313" key="13">
    <source>
        <dbReference type="EMBL" id="PWJ54694.1"/>
    </source>
</evidence>
<keyword evidence="8 12" id="KW-0472">Membrane</keyword>
<keyword evidence="7" id="KW-0443">Lipid metabolism</keyword>
<dbReference type="PROSITE" id="PS00379">
    <property type="entry name" value="CDP_ALCOHOL_P_TRANSF"/>
    <property type="match status" value="1"/>
</dbReference>
<dbReference type="Pfam" id="PF01066">
    <property type="entry name" value="CDP-OH_P_transf"/>
    <property type="match status" value="1"/>
</dbReference>
<dbReference type="GO" id="GO:0008444">
    <property type="term" value="F:CDP-diacylglycerol-glycerol-3-phosphate 3-phosphatidyltransferase activity"/>
    <property type="evidence" value="ECO:0007669"/>
    <property type="project" value="InterPro"/>
</dbReference>
<dbReference type="AlphaFoldDB" id="A0A316ACS6"/>
<evidence type="ECO:0000256" key="1">
    <source>
        <dbReference type="ARBA" id="ARBA00004141"/>
    </source>
</evidence>
<dbReference type="PIRSF" id="PIRSF000847">
    <property type="entry name" value="Phos_ph_gly_syn"/>
    <property type="match status" value="1"/>
</dbReference>
<keyword evidence="9" id="KW-0594">Phospholipid biosynthesis</keyword>
<dbReference type="InterPro" id="IPR043130">
    <property type="entry name" value="CDP-OH_PTrfase_TM_dom"/>
</dbReference>
<name>A0A316ACS6_9ACTN</name>
<dbReference type="InterPro" id="IPR048254">
    <property type="entry name" value="CDP_ALCOHOL_P_TRANSF_CS"/>
</dbReference>
<keyword evidence="10" id="KW-1208">Phospholipid metabolism</keyword>
<evidence type="ECO:0000256" key="12">
    <source>
        <dbReference type="SAM" id="Phobius"/>
    </source>
</evidence>
<evidence type="ECO:0000256" key="3">
    <source>
        <dbReference type="ARBA" id="ARBA00022516"/>
    </source>
</evidence>
<keyword evidence="6 12" id="KW-1133">Transmembrane helix</keyword>
<feature type="transmembrane region" description="Helical" evidence="12">
    <location>
        <begin position="34"/>
        <end position="60"/>
    </location>
</feature>
<dbReference type="InterPro" id="IPR050324">
    <property type="entry name" value="CDP-alcohol_PTase-I"/>
</dbReference>
<dbReference type="GO" id="GO:0016020">
    <property type="term" value="C:membrane"/>
    <property type="evidence" value="ECO:0007669"/>
    <property type="project" value="UniProtKB-SubCell"/>
</dbReference>